<accession>D7G3C1</accession>
<name>D7G3C1_ECTSI</name>
<keyword evidence="3" id="KW-1185">Reference proteome</keyword>
<dbReference type="EMBL" id="FN649741">
    <property type="protein sequence ID" value="CBJ33515.1"/>
    <property type="molecule type" value="Genomic_DNA"/>
</dbReference>
<proteinExistence type="predicted"/>
<evidence type="ECO:0000313" key="3">
    <source>
        <dbReference type="Proteomes" id="UP000002630"/>
    </source>
</evidence>
<feature type="region of interest" description="Disordered" evidence="1">
    <location>
        <begin position="28"/>
        <end position="66"/>
    </location>
</feature>
<dbReference type="EMBL" id="FN648712">
    <property type="protein sequence ID" value="CBJ33515.1"/>
    <property type="molecule type" value="Genomic_DNA"/>
</dbReference>
<reference evidence="2 3" key="1">
    <citation type="journal article" date="2010" name="Nature">
        <title>The Ectocarpus genome and the independent evolution of multicellularity in brown algae.</title>
        <authorList>
            <person name="Cock J.M."/>
            <person name="Sterck L."/>
            <person name="Rouze P."/>
            <person name="Scornet D."/>
            <person name="Allen A.E."/>
            <person name="Amoutzias G."/>
            <person name="Anthouard V."/>
            <person name="Artiguenave F."/>
            <person name="Aury J.M."/>
            <person name="Badger J.H."/>
            <person name="Beszteri B."/>
            <person name="Billiau K."/>
            <person name="Bonnet E."/>
            <person name="Bothwell J.H."/>
            <person name="Bowler C."/>
            <person name="Boyen C."/>
            <person name="Brownlee C."/>
            <person name="Carrano C.J."/>
            <person name="Charrier B."/>
            <person name="Cho G.Y."/>
            <person name="Coelho S.M."/>
            <person name="Collen J."/>
            <person name="Corre E."/>
            <person name="Da Silva C."/>
            <person name="Delage L."/>
            <person name="Delaroque N."/>
            <person name="Dittami S.M."/>
            <person name="Doulbeau S."/>
            <person name="Elias M."/>
            <person name="Farnham G."/>
            <person name="Gachon C.M."/>
            <person name="Gschloessl B."/>
            <person name="Heesch S."/>
            <person name="Jabbari K."/>
            <person name="Jubin C."/>
            <person name="Kawai H."/>
            <person name="Kimura K."/>
            <person name="Kloareg B."/>
            <person name="Kupper F.C."/>
            <person name="Lang D."/>
            <person name="Le Bail A."/>
            <person name="Leblanc C."/>
            <person name="Lerouge P."/>
            <person name="Lohr M."/>
            <person name="Lopez P.J."/>
            <person name="Martens C."/>
            <person name="Maumus F."/>
            <person name="Michel G."/>
            <person name="Miranda-Saavedra D."/>
            <person name="Morales J."/>
            <person name="Moreau H."/>
            <person name="Motomura T."/>
            <person name="Nagasato C."/>
            <person name="Napoli C.A."/>
            <person name="Nelson D.R."/>
            <person name="Nyvall-Collen P."/>
            <person name="Peters A.F."/>
            <person name="Pommier C."/>
            <person name="Potin P."/>
            <person name="Poulain J."/>
            <person name="Quesneville H."/>
            <person name="Read B."/>
            <person name="Rensing S.A."/>
            <person name="Ritter A."/>
            <person name="Rousvoal S."/>
            <person name="Samanta M."/>
            <person name="Samson G."/>
            <person name="Schroeder D.C."/>
            <person name="Segurens B."/>
            <person name="Strittmatter M."/>
            <person name="Tonon T."/>
            <person name="Tregear J.W."/>
            <person name="Valentin K."/>
            <person name="von Dassow P."/>
            <person name="Yamagishi T."/>
            <person name="Van de Peer Y."/>
            <person name="Wincker P."/>
        </authorList>
    </citation>
    <scope>NUCLEOTIDE SEQUENCE [LARGE SCALE GENOMIC DNA]</scope>
    <source>
        <strain evidence="3">Ec32 / CCAP1310/4</strain>
    </source>
</reference>
<evidence type="ECO:0000313" key="2">
    <source>
        <dbReference type="EMBL" id="CBJ33515.1"/>
    </source>
</evidence>
<gene>
    <name evidence="2" type="ORF">Esi_0503_0009</name>
</gene>
<feature type="compositionally biased region" description="Low complexity" evidence="1">
    <location>
        <begin position="31"/>
        <end position="42"/>
    </location>
</feature>
<evidence type="ECO:0000256" key="1">
    <source>
        <dbReference type="SAM" id="MobiDB-lite"/>
    </source>
</evidence>
<organism evidence="2 3">
    <name type="scientific">Ectocarpus siliculosus</name>
    <name type="common">Brown alga</name>
    <name type="synonym">Conferva siliculosa</name>
    <dbReference type="NCBI Taxonomy" id="2880"/>
    <lineage>
        <taxon>Eukaryota</taxon>
        <taxon>Sar</taxon>
        <taxon>Stramenopiles</taxon>
        <taxon>Ochrophyta</taxon>
        <taxon>PX clade</taxon>
        <taxon>Phaeophyceae</taxon>
        <taxon>Ectocarpales</taxon>
        <taxon>Ectocarpaceae</taxon>
        <taxon>Ectocarpus</taxon>
    </lineage>
</organism>
<dbReference type="InParanoid" id="D7G3C1"/>
<protein>
    <submittedName>
        <fullName evidence="2">Uncharacterized protein</fullName>
    </submittedName>
</protein>
<sequence>MSEKGSRWLQGCYVNIDDATSRLCSLHVSRRSSSPSSSSPESGTDDGSAAPNYLTRVGNGSLPVSW</sequence>
<dbReference type="Proteomes" id="UP000002630">
    <property type="component" value="Linkage Group LG16"/>
</dbReference>
<dbReference type="AlphaFoldDB" id="D7G3C1"/>